<dbReference type="CDD" id="cd06250">
    <property type="entry name" value="M14_PaAOTO_like"/>
    <property type="match status" value="1"/>
</dbReference>
<dbReference type="Gene3D" id="2.40.50.100">
    <property type="match status" value="1"/>
</dbReference>
<accession>A0ABU0YI93</accession>
<proteinExistence type="predicted"/>
<evidence type="ECO:0000259" key="5">
    <source>
        <dbReference type="Pfam" id="PF24827"/>
    </source>
</evidence>
<evidence type="ECO:0000256" key="2">
    <source>
        <dbReference type="ARBA" id="ARBA00022723"/>
    </source>
</evidence>
<protein>
    <submittedName>
        <fullName evidence="6">M14 family metallopeptidase</fullName>
    </submittedName>
</protein>
<keyword evidence="3" id="KW-0378">Hydrolase</keyword>
<reference evidence="7" key="1">
    <citation type="submission" date="2023-08" db="EMBL/GenBank/DDBJ databases">
        <title>Rhodospirillaceae gen. nov., a novel taxon isolated from the Yangtze River Yuezi River estuary sludge.</title>
        <authorList>
            <person name="Ruan L."/>
        </authorList>
    </citation>
    <scope>NUCLEOTIDE SEQUENCE [LARGE SCALE GENOMIC DNA]</scope>
    <source>
        <strain evidence="7">R-7</strain>
    </source>
</reference>
<dbReference type="Pfam" id="PF24827">
    <property type="entry name" value="AstE_AspA_cat"/>
    <property type="match status" value="1"/>
</dbReference>
<evidence type="ECO:0000313" key="6">
    <source>
        <dbReference type="EMBL" id="MDQ7247429.1"/>
    </source>
</evidence>
<dbReference type="InterPro" id="IPR055438">
    <property type="entry name" value="AstE_AspA_cat"/>
</dbReference>
<evidence type="ECO:0000313" key="7">
    <source>
        <dbReference type="Proteomes" id="UP001230156"/>
    </source>
</evidence>
<feature type="domain" description="Succinylglutamate desuccinylase/Aspartoacylase catalytic" evidence="5">
    <location>
        <begin position="33"/>
        <end position="221"/>
    </location>
</feature>
<comment type="cofactor">
    <cofactor evidence="1">
        <name>Zn(2+)</name>
        <dbReference type="ChEBI" id="CHEBI:29105"/>
    </cofactor>
</comment>
<keyword evidence="7" id="KW-1185">Reference proteome</keyword>
<dbReference type="InterPro" id="IPR053138">
    <property type="entry name" value="N-alpha-Ac-DABA_deacetylase"/>
</dbReference>
<name>A0ABU0YI93_9PROT</name>
<keyword evidence="2" id="KW-0479">Metal-binding</keyword>
<dbReference type="Gene3D" id="3.40.630.10">
    <property type="entry name" value="Zn peptidases"/>
    <property type="match status" value="1"/>
</dbReference>
<dbReference type="Proteomes" id="UP001230156">
    <property type="component" value="Unassembled WGS sequence"/>
</dbReference>
<dbReference type="PANTHER" id="PTHR37326:SF1">
    <property type="entry name" value="BLL3975 PROTEIN"/>
    <property type="match status" value="1"/>
</dbReference>
<evidence type="ECO:0000256" key="4">
    <source>
        <dbReference type="ARBA" id="ARBA00022833"/>
    </source>
</evidence>
<dbReference type="RefSeq" id="WP_379954830.1">
    <property type="nucleotide sequence ID" value="NZ_JAUYVI010000002.1"/>
</dbReference>
<evidence type="ECO:0000256" key="1">
    <source>
        <dbReference type="ARBA" id="ARBA00001947"/>
    </source>
</evidence>
<dbReference type="EMBL" id="JAUYVI010000002">
    <property type="protein sequence ID" value="MDQ7247429.1"/>
    <property type="molecule type" value="Genomic_DNA"/>
</dbReference>
<organism evidence="6 7">
    <name type="scientific">Dongia sedimenti</name>
    <dbReference type="NCBI Taxonomy" id="3064282"/>
    <lineage>
        <taxon>Bacteria</taxon>
        <taxon>Pseudomonadati</taxon>
        <taxon>Pseudomonadota</taxon>
        <taxon>Alphaproteobacteria</taxon>
        <taxon>Rhodospirillales</taxon>
        <taxon>Dongiaceae</taxon>
        <taxon>Dongia</taxon>
    </lineage>
</organism>
<comment type="caution">
    <text evidence="6">The sequence shown here is derived from an EMBL/GenBank/DDBJ whole genome shotgun (WGS) entry which is preliminary data.</text>
</comment>
<keyword evidence="4" id="KW-0862">Zinc</keyword>
<gene>
    <name evidence="6" type="ORF">Q8A70_07110</name>
</gene>
<dbReference type="PANTHER" id="PTHR37326">
    <property type="entry name" value="BLL3975 PROTEIN"/>
    <property type="match status" value="1"/>
</dbReference>
<evidence type="ECO:0000256" key="3">
    <source>
        <dbReference type="ARBA" id="ARBA00022801"/>
    </source>
</evidence>
<dbReference type="SUPFAM" id="SSF53187">
    <property type="entry name" value="Zn-dependent exopeptidases"/>
    <property type="match status" value="1"/>
</dbReference>
<sequence length="380" mass="41623">MAKKIERISLGSMSPGTERHLLVHRYGKSGARPKAYIQASIHADEIPAMMAAHHLIRLLDEAEKRGEIAGEIVVVPVANPIGLAQNVAGTHIGRSDIRGGGNFNRGWPDLFEGLVEAVESKLGGDAERNVAVIREAIGRRLAGMHAEAEFPRLRLELYRLAYDADIVLDMHCDDEALMHIYLTNDFWPSGADLAAETGSRAVFLSYESGGQSFEEQFYLAFRKLKLHFGDRFPIPPTVLTSTIEFRGQFDVFDDLGIHDGKALYRFLQRRGLIAGDPGPLPTLLCEGTPLEGADYMRAPKGGILAYHVKVGDVVRKGDLVAEIIDPLAEDQSKARTEMRAITDGLVVSRCSKKLVAPGEGITMIAGKEHLSHRKGPLLSD</sequence>